<accession>W0RK07</accession>
<dbReference type="FunCoup" id="W0RK07">
    <property type="interactions" value="320"/>
</dbReference>
<dbReference type="STRING" id="861299.J421_3133"/>
<dbReference type="GO" id="GO:0016887">
    <property type="term" value="F:ATP hydrolysis activity"/>
    <property type="evidence" value="ECO:0007669"/>
    <property type="project" value="InterPro"/>
</dbReference>
<sequence length="266" mass="28299">MSDAPLLAFYGVSVRYPRARARALDGVSLGVPRGRVTAVVGPNGSGKSSLVRALLGRVPLEAGDIRLEGASVRTMDPRALARRVAVVTQREELAFPLRVREYVALGRLPHGTRWSVSGAADAEAAARAMEIAGVGDFADRPTDELSGGEWQRVRVARALAQGGEALVLDEPTTFLDVAHEMALFEIADGLARDGRAVLLVSHQLNLVARFAQHMVLLHAGRVAASGAPADVMDGPTLERVYDWPLVVTRDPATAAPALVPLRGGRR</sequence>
<name>W0RK07_9BACT</name>
<dbReference type="PANTHER" id="PTHR42794">
    <property type="entry name" value="HEMIN IMPORT ATP-BINDING PROTEIN HMUV"/>
    <property type="match status" value="1"/>
</dbReference>
<comment type="function">
    <text evidence="5">Part of the ABC transporter complex HmuTUV involved in hemin import. Responsible for energy coupling to the transport system.</text>
</comment>
<dbReference type="InterPro" id="IPR003439">
    <property type="entry name" value="ABC_transporter-like_ATP-bd"/>
</dbReference>
<dbReference type="eggNOG" id="COG1120">
    <property type="taxonomic scope" value="Bacteria"/>
</dbReference>
<gene>
    <name evidence="7" type="ORF">J421_3133</name>
</gene>
<keyword evidence="8" id="KW-1185">Reference proteome</keyword>
<dbReference type="PROSITE" id="PS00211">
    <property type="entry name" value="ABC_TRANSPORTER_1"/>
    <property type="match status" value="1"/>
</dbReference>
<dbReference type="Proteomes" id="UP000019151">
    <property type="component" value="Chromosome"/>
</dbReference>
<dbReference type="RefSeq" id="WP_104022687.1">
    <property type="nucleotide sequence ID" value="NZ_CP007128.1"/>
</dbReference>
<dbReference type="InParanoid" id="W0RK07"/>
<feature type="domain" description="ABC transporter" evidence="6">
    <location>
        <begin position="7"/>
        <end position="244"/>
    </location>
</feature>
<keyword evidence="3" id="KW-0067">ATP-binding</keyword>
<reference evidence="7 8" key="1">
    <citation type="journal article" date="2014" name="Genome Announc.">
        <title>Genome Sequence and Methylome of Soil Bacterium Gemmatirosa kalamazoonensis KBS708T, a Member of the Rarely Cultivated Gemmatimonadetes Phylum.</title>
        <authorList>
            <person name="Debruyn J.M."/>
            <person name="Radosevich M."/>
            <person name="Wommack K.E."/>
            <person name="Polson S.W."/>
            <person name="Hauser L.J."/>
            <person name="Fawaz M.N."/>
            <person name="Korlach J."/>
            <person name="Tsai Y.C."/>
        </authorList>
    </citation>
    <scope>NUCLEOTIDE SEQUENCE [LARGE SCALE GENOMIC DNA]</scope>
    <source>
        <strain evidence="7 8">KBS708</strain>
    </source>
</reference>
<dbReference type="GO" id="GO:0005524">
    <property type="term" value="F:ATP binding"/>
    <property type="evidence" value="ECO:0007669"/>
    <property type="project" value="UniProtKB-KW"/>
</dbReference>
<proteinExistence type="predicted"/>
<dbReference type="CDD" id="cd03214">
    <property type="entry name" value="ABC_Iron-Siderophores_B12_Hemin"/>
    <property type="match status" value="1"/>
</dbReference>
<dbReference type="Gene3D" id="3.40.50.300">
    <property type="entry name" value="P-loop containing nucleotide triphosphate hydrolases"/>
    <property type="match status" value="1"/>
</dbReference>
<evidence type="ECO:0000256" key="5">
    <source>
        <dbReference type="ARBA" id="ARBA00037066"/>
    </source>
</evidence>
<organism evidence="7 8">
    <name type="scientific">Gemmatirosa kalamazoonensis</name>
    <dbReference type="NCBI Taxonomy" id="861299"/>
    <lineage>
        <taxon>Bacteria</taxon>
        <taxon>Pseudomonadati</taxon>
        <taxon>Gemmatimonadota</taxon>
        <taxon>Gemmatimonadia</taxon>
        <taxon>Gemmatimonadales</taxon>
        <taxon>Gemmatimonadaceae</taxon>
        <taxon>Gemmatirosa</taxon>
    </lineage>
</organism>
<evidence type="ECO:0000313" key="7">
    <source>
        <dbReference type="EMBL" id="AHG90670.1"/>
    </source>
</evidence>
<dbReference type="InterPro" id="IPR027417">
    <property type="entry name" value="P-loop_NTPase"/>
</dbReference>
<dbReference type="EMBL" id="CP007128">
    <property type="protein sequence ID" value="AHG90670.1"/>
    <property type="molecule type" value="Genomic_DNA"/>
</dbReference>
<dbReference type="OrthoDB" id="9787851at2"/>
<evidence type="ECO:0000313" key="8">
    <source>
        <dbReference type="Proteomes" id="UP000019151"/>
    </source>
</evidence>
<evidence type="ECO:0000256" key="2">
    <source>
        <dbReference type="ARBA" id="ARBA00022741"/>
    </source>
</evidence>
<dbReference type="InterPro" id="IPR003593">
    <property type="entry name" value="AAA+_ATPase"/>
</dbReference>
<keyword evidence="4" id="KW-1278">Translocase</keyword>
<evidence type="ECO:0000256" key="4">
    <source>
        <dbReference type="ARBA" id="ARBA00022967"/>
    </source>
</evidence>
<dbReference type="PROSITE" id="PS50893">
    <property type="entry name" value="ABC_TRANSPORTER_2"/>
    <property type="match status" value="1"/>
</dbReference>
<dbReference type="FunFam" id="3.40.50.300:FF:000134">
    <property type="entry name" value="Iron-enterobactin ABC transporter ATP-binding protein"/>
    <property type="match status" value="1"/>
</dbReference>
<dbReference type="SUPFAM" id="SSF52540">
    <property type="entry name" value="P-loop containing nucleoside triphosphate hydrolases"/>
    <property type="match status" value="1"/>
</dbReference>
<dbReference type="AlphaFoldDB" id="W0RK07"/>
<evidence type="ECO:0000256" key="3">
    <source>
        <dbReference type="ARBA" id="ARBA00022840"/>
    </source>
</evidence>
<dbReference type="PANTHER" id="PTHR42794:SF1">
    <property type="entry name" value="HEMIN IMPORT ATP-BINDING PROTEIN HMUV"/>
    <property type="match status" value="1"/>
</dbReference>
<dbReference type="SMART" id="SM00382">
    <property type="entry name" value="AAA"/>
    <property type="match status" value="1"/>
</dbReference>
<dbReference type="InterPro" id="IPR017871">
    <property type="entry name" value="ABC_transporter-like_CS"/>
</dbReference>
<dbReference type="KEGG" id="gba:J421_3133"/>
<dbReference type="HOGENOM" id="CLU_000604_1_11_0"/>
<evidence type="ECO:0000256" key="1">
    <source>
        <dbReference type="ARBA" id="ARBA00022448"/>
    </source>
</evidence>
<evidence type="ECO:0000259" key="6">
    <source>
        <dbReference type="PROSITE" id="PS50893"/>
    </source>
</evidence>
<dbReference type="Pfam" id="PF00005">
    <property type="entry name" value="ABC_tran"/>
    <property type="match status" value="1"/>
</dbReference>
<protein>
    <submittedName>
        <fullName evidence="7">ABC transporter related protein</fullName>
    </submittedName>
</protein>
<keyword evidence="1" id="KW-0813">Transport</keyword>
<keyword evidence="2" id="KW-0547">Nucleotide-binding</keyword>